<feature type="zinc finger region" description="C3H1-type" evidence="5">
    <location>
        <begin position="35"/>
        <end position="62"/>
    </location>
</feature>
<dbReference type="InterPro" id="IPR036855">
    <property type="entry name" value="Znf_CCCH_sf"/>
</dbReference>
<dbReference type="SUPFAM" id="SSF57850">
    <property type="entry name" value="RING/U-box"/>
    <property type="match status" value="1"/>
</dbReference>
<dbReference type="Gene3D" id="4.10.1000.10">
    <property type="entry name" value="Zinc finger, CCCH-type"/>
    <property type="match status" value="1"/>
</dbReference>
<feature type="domain" description="RING-type" evidence="7">
    <location>
        <begin position="78"/>
        <end position="130"/>
    </location>
</feature>
<dbReference type="GO" id="GO:0000209">
    <property type="term" value="P:protein polyubiquitination"/>
    <property type="evidence" value="ECO:0007669"/>
    <property type="project" value="InterPro"/>
</dbReference>
<dbReference type="OrthoDB" id="250836at2759"/>
<keyword evidence="2 5" id="KW-0479">Metal-binding</keyword>
<dbReference type="Pfam" id="PF00642">
    <property type="entry name" value="zf-CCCH"/>
    <property type="match status" value="2"/>
</dbReference>
<accession>A0A507FMW5</accession>
<feature type="domain" description="C3H1-type" evidence="8">
    <location>
        <begin position="35"/>
        <end position="62"/>
    </location>
</feature>
<dbReference type="Pfam" id="PF00097">
    <property type="entry name" value="zf-C3HC4"/>
    <property type="match status" value="1"/>
</dbReference>
<proteinExistence type="predicted"/>
<evidence type="ECO:0000259" key="7">
    <source>
        <dbReference type="PROSITE" id="PS50089"/>
    </source>
</evidence>
<dbReference type="InterPro" id="IPR000571">
    <property type="entry name" value="Znf_CCCH"/>
</dbReference>
<dbReference type="InterPro" id="IPR001841">
    <property type="entry name" value="Znf_RING"/>
</dbReference>
<feature type="zinc finger region" description="C3H1-type" evidence="5">
    <location>
        <begin position="5"/>
        <end position="32"/>
    </location>
</feature>
<dbReference type="SMART" id="SM00356">
    <property type="entry name" value="ZnF_C3H1"/>
    <property type="match status" value="3"/>
</dbReference>
<evidence type="ECO:0000256" key="3">
    <source>
        <dbReference type="ARBA" id="ARBA00022771"/>
    </source>
</evidence>
<keyword evidence="3 5" id="KW-0863">Zinc-finger</keyword>
<feature type="region of interest" description="Disordered" evidence="6">
    <location>
        <begin position="303"/>
        <end position="369"/>
    </location>
</feature>
<dbReference type="InterPro" id="IPR017907">
    <property type="entry name" value="Znf_RING_CS"/>
</dbReference>
<dbReference type="SUPFAM" id="SSF90229">
    <property type="entry name" value="CCCH zinc finger"/>
    <property type="match status" value="2"/>
</dbReference>
<dbReference type="PROSITE" id="PS50103">
    <property type="entry name" value="ZF_C3H1"/>
    <property type="match status" value="3"/>
</dbReference>
<feature type="compositionally biased region" description="Acidic residues" evidence="6">
    <location>
        <begin position="323"/>
        <end position="343"/>
    </location>
</feature>
<evidence type="ECO:0000256" key="1">
    <source>
        <dbReference type="ARBA" id="ARBA00022679"/>
    </source>
</evidence>
<dbReference type="InterPro" id="IPR013083">
    <property type="entry name" value="Znf_RING/FYVE/PHD"/>
</dbReference>
<keyword evidence="4 5" id="KW-0862">Zinc</keyword>
<evidence type="ECO:0000313" key="10">
    <source>
        <dbReference type="Proteomes" id="UP000320333"/>
    </source>
</evidence>
<evidence type="ECO:0000313" key="9">
    <source>
        <dbReference type="EMBL" id="TPX77749.1"/>
    </source>
</evidence>
<evidence type="ECO:0000256" key="5">
    <source>
        <dbReference type="PROSITE-ProRule" id="PRU00723"/>
    </source>
</evidence>
<feature type="domain" description="C3H1-type" evidence="8">
    <location>
        <begin position="5"/>
        <end position="32"/>
    </location>
</feature>
<dbReference type="PROSITE" id="PS50089">
    <property type="entry name" value="ZF_RING_2"/>
    <property type="match status" value="1"/>
</dbReference>
<dbReference type="GO" id="GO:0061630">
    <property type="term" value="F:ubiquitin protein ligase activity"/>
    <property type="evidence" value="ECO:0007669"/>
    <property type="project" value="InterPro"/>
</dbReference>
<dbReference type="EMBL" id="QEAP01000015">
    <property type="protein sequence ID" value="TPX77749.1"/>
    <property type="molecule type" value="Genomic_DNA"/>
</dbReference>
<dbReference type="SMART" id="SM00184">
    <property type="entry name" value="RING"/>
    <property type="match status" value="1"/>
</dbReference>
<protein>
    <submittedName>
        <fullName evidence="9">Uncharacterized protein</fullName>
    </submittedName>
</protein>
<organism evidence="9 10">
    <name type="scientific">Chytriomyces confervae</name>
    <dbReference type="NCBI Taxonomy" id="246404"/>
    <lineage>
        <taxon>Eukaryota</taxon>
        <taxon>Fungi</taxon>
        <taxon>Fungi incertae sedis</taxon>
        <taxon>Chytridiomycota</taxon>
        <taxon>Chytridiomycota incertae sedis</taxon>
        <taxon>Chytridiomycetes</taxon>
        <taxon>Chytridiales</taxon>
        <taxon>Chytriomycetaceae</taxon>
        <taxon>Chytriomyces</taxon>
    </lineage>
</organism>
<feature type="domain" description="C3H1-type" evidence="8">
    <location>
        <begin position="159"/>
        <end position="192"/>
    </location>
</feature>
<dbReference type="InterPro" id="IPR045072">
    <property type="entry name" value="MKRN-like"/>
</dbReference>
<keyword evidence="10" id="KW-1185">Reference proteome</keyword>
<name>A0A507FMW5_9FUNG</name>
<sequence>MQTPALGQIQCRFFARGACSRGIDCAFSHDPNTLPAGTATCRFFVKGSCNRGSSCAFLHTTTGTDMPDSLQEPEADPCAICYEPPSVFGLLIHCSHRFCLHCLKQWRSRGDKGPHPISESNVLKECPVCRTASSLVVPSNVFPTTAAQKDTIIATYKENLSRIPCKYFSRELFVLDKRCPFGDECLYAHLDFDGHKVLNVLKPTARRRYRDDPDIYNAFFERHAPLGMSDELADFSMFLLSLDVDPSQEVELMDMVARIEPGRLNSLRDQLEAAYGRTDYTSFLLPHDHPDADYDDDIDYSEYEDEDEEFESEGFEIDHDYEGDPDWGESGSEDNSAESETVDSDSVGLGCPGFPTTSADEPSDYDSID</sequence>
<dbReference type="AlphaFoldDB" id="A0A507FMW5"/>
<keyword evidence="1" id="KW-0808">Transferase</keyword>
<evidence type="ECO:0000256" key="6">
    <source>
        <dbReference type="SAM" id="MobiDB-lite"/>
    </source>
</evidence>
<comment type="caution">
    <text evidence="9">The sequence shown here is derived from an EMBL/GenBank/DDBJ whole genome shotgun (WGS) entry which is preliminary data.</text>
</comment>
<dbReference type="Gene3D" id="3.30.40.10">
    <property type="entry name" value="Zinc/RING finger domain, C3HC4 (zinc finger)"/>
    <property type="match status" value="1"/>
</dbReference>
<evidence type="ECO:0000259" key="8">
    <source>
        <dbReference type="PROSITE" id="PS50103"/>
    </source>
</evidence>
<reference evidence="9 10" key="1">
    <citation type="journal article" date="2019" name="Sci. Rep.">
        <title>Comparative genomics of chytrid fungi reveal insights into the obligate biotrophic and pathogenic lifestyle of Synchytrium endobioticum.</title>
        <authorList>
            <person name="van de Vossenberg B.T.L.H."/>
            <person name="Warris S."/>
            <person name="Nguyen H.D.T."/>
            <person name="van Gent-Pelzer M.P.E."/>
            <person name="Joly D.L."/>
            <person name="van de Geest H.C."/>
            <person name="Bonants P.J.M."/>
            <person name="Smith D.S."/>
            <person name="Levesque C.A."/>
            <person name="van der Lee T.A.J."/>
        </authorList>
    </citation>
    <scope>NUCLEOTIDE SEQUENCE [LARGE SCALE GENOMIC DNA]</scope>
    <source>
        <strain evidence="9 10">CBS 675.73</strain>
    </source>
</reference>
<dbReference type="Pfam" id="PF14608">
    <property type="entry name" value="zf-CCCH_2"/>
    <property type="match status" value="1"/>
</dbReference>
<dbReference type="PANTHER" id="PTHR11224:SF10">
    <property type="entry name" value="IP09428P-RELATED"/>
    <property type="match status" value="1"/>
</dbReference>
<dbReference type="Proteomes" id="UP000320333">
    <property type="component" value="Unassembled WGS sequence"/>
</dbReference>
<feature type="compositionally biased region" description="Acidic residues" evidence="6">
    <location>
        <begin position="303"/>
        <end position="315"/>
    </location>
</feature>
<gene>
    <name evidence="9" type="ORF">CcCBS67573_g00980</name>
</gene>
<evidence type="ECO:0000256" key="2">
    <source>
        <dbReference type="ARBA" id="ARBA00022723"/>
    </source>
</evidence>
<evidence type="ECO:0000256" key="4">
    <source>
        <dbReference type="ARBA" id="ARBA00022833"/>
    </source>
</evidence>
<dbReference type="PROSITE" id="PS00518">
    <property type="entry name" value="ZF_RING_1"/>
    <property type="match status" value="1"/>
</dbReference>
<feature type="zinc finger region" description="C3H1-type" evidence="5">
    <location>
        <begin position="159"/>
        <end position="192"/>
    </location>
</feature>
<dbReference type="PANTHER" id="PTHR11224">
    <property type="entry name" value="MAKORIN-RELATED"/>
    <property type="match status" value="1"/>
</dbReference>
<dbReference type="GO" id="GO:0008270">
    <property type="term" value="F:zinc ion binding"/>
    <property type="evidence" value="ECO:0007669"/>
    <property type="project" value="UniProtKB-KW"/>
</dbReference>
<dbReference type="STRING" id="246404.A0A507FMW5"/>
<dbReference type="InterPro" id="IPR018957">
    <property type="entry name" value="Znf_C3HC4_RING-type"/>
</dbReference>